<dbReference type="InterPro" id="IPR035906">
    <property type="entry name" value="MetI-like_sf"/>
</dbReference>
<feature type="region of interest" description="Disordered" evidence="8">
    <location>
        <begin position="1"/>
        <end position="38"/>
    </location>
</feature>
<evidence type="ECO:0000313" key="11">
    <source>
        <dbReference type="Proteomes" id="UP000586918"/>
    </source>
</evidence>
<feature type="transmembrane region" description="Helical" evidence="7">
    <location>
        <begin position="176"/>
        <end position="196"/>
    </location>
</feature>
<keyword evidence="5 7" id="KW-1133">Transmembrane helix</keyword>
<dbReference type="Pfam" id="PF00528">
    <property type="entry name" value="BPD_transp_1"/>
    <property type="match status" value="1"/>
</dbReference>
<comment type="caution">
    <text evidence="10">The sequence shown here is derived from an EMBL/GenBank/DDBJ whole genome shotgun (WGS) entry which is preliminary data.</text>
</comment>
<dbReference type="PANTHER" id="PTHR43386">
    <property type="entry name" value="OLIGOPEPTIDE TRANSPORT SYSTEM PERMEASE PROTEIN APPC"/>
    <property type="match status" value="1"/>
</dbReference>
<protein>
    <submittedName>
        <fullName evidence="10">ABC transporter permease</fullName>
    </submittedName>
</protein>
<evidence type="ECO:0000256" key="5">
    <source>
        <dbReference type="ARBA" id="ARBA00022989"/>
    </source>
</evidence>
<keyword evidence="4 7" id="KW-0812">Transmembrane</keyword>
<comment type="subcellular location">
    <subcellularLocation>
        <location evidence="1 7">Cell membrane</location>
        <topology evidence="1 7">Multi-pass membrane protein</topology>
    </subcellularLocation>
</comment>
<evidence type="ECO:0000256" key="2">
    <source>
        <dbReference type="ARBA" id="ARBA00022448"/>
    </source>
</evidence>
<accession>A0A848DGC8</accession>
<dbReference type="GO" id="GO:0055085">
    <property type="term" value="P:transmembrane transport"/>
    <property type="evidence" value="ECO:0007669"/>
    <property type="project" value="InterPro"/>
</dbReference>
<keyword evidence="11" id="KW-1185">Reference proteome</keyword>
<evidence type="ECO:0000256" key="6">
    <source>
        <dbReference type="ARBA" id="ARBA00023136"/>
    </source>
</evidence>
<keyword evidence="3" id="KW-1003">Cell membrane</keyword>
<dbReference type="AlphaFoldDB" id="A0A848DGC8"/>
<dbReference type="InterPro" id="IPR000515">
    <property type="entry name" value="MetI-like"/>
</dbReference>
<dbReference type="SUPFAM" id="SSF161098">
    <property type="entry name" value="MetI-like"/>
    <property type="match status" value="1"/>
</dbReference>
<evidence type="ECO:0000256" key="1">
    <source>
        <dbReference type="ARBA" id="ARBA00004651"/>
    </source>
</evidence>
<keyword evidence="6 7" id="KW-0472">Membrane</keyword>
<dbReference type="Gene3D" id="1.10.3720.10">
    <property type="entry name" value="MetI-like"/>
    <property type="match status" value="1"/>
</dbReference>
<dbReference type="PANTHER" id="PTHR43386:SF1">
    <property type="entry name" value="D,D-DIPEPTIDE TRANSPORT SYSTEM PERMEASE PROTEIN DDPC-RELATED"/>
    <property type="match status" value="1"/>
</dbReference>
<dbReference type="PROSITE" id="PS50928">
    <property type="entry name" value="ABC_TM1"/>
    <property type="match status" value="1"/>
</dbReference>
<evidence type="ECO:0000256" key="4">
    <source>
        <dbReference type="ARBA" id="ARBA00022692"/>
    </source>
</evidence>
<dbReference type="RefSeq" id="WP_169411828.1">
    <property type="nucleotide sequence ID" value="NZ_JAAXKZ010000020.1"/>
</dbReference>
<dbReference type="InterPro" id="IPR050366">
    <property type="entry name" value="BP-dependent_transpt_permease"/>
</dbReference>
<proteinExistence type="inferred from homology"/>
<feature type="transmembrane region" description="Helical" evidence="7">
    <location>
        <begin position="286"/>
        <end position="308"/>
    </location>
</feature>
<name>A0A848DGC8_9PSEU</name>
<dbReference type="InterPro" id="IPR025966">
    <property type="entry name" value="OppC_N"/>
</dbReference>
<dbReference type="EMBL" id="JAAXKZ010000020">
    <property type="protein sequence ID" value="NMH91581.1"/>
    <property type="molecule type" value="Genomic_DNA"/>
</dbReference>
<evidence type="ECO:0000256" key="7">
    <source>
        <dbReference type="RuleBase" id="RU363032"/>
    </source>
</evidence>
<feature type="transmembrane region" description="Helical" evidence="7">
    <location>
        <begin position="53"/>
        <end position="74"/>
    </location>
</feature>
<evidence type="ECO:0000256" key="8">
    <source>
        <dbReference type="SAM" id="MobiDB-lite"/>
    </source>
</evidence>
<evidence type="ECO:0000259" key="9">
    <source>
        <dbReference type="PROSITE" id="PS50928"/>
    </source>
</evidence>
<evidence type="ECO:0000256" key="3">
    <source>
        <dbReference type="ARBA" id="ARBA00022475"/>
    </source>
</evidence>
<organism evidence="10 11">
    <name type="scientific">Pseudonocardia bannensis</name>
    <dbReference type="NCBI Taxonomy" id="630973"/>
    <lineage>
        <taxon>Bacteria</taxon>
        <taxon>Bacillati</taxon>
        <taxon>Actinomycetota</taxon>
        <taxon>Actinomycetes</taxon>
        <taxon>Pseudonocardiales</taxon>
        <taxon>Pseudonocardiaceae</taxon>
        <taxon>Pseudonocardia</taxon>
    </lineage>
</organism>
<feature type="transmembrane region" description="Helical" evidence="7">
    <location>
        <begin position="153"/>
        <end position="170"/>
    </location>
</feature>
<dbReference type="GO" id="GO:0005886">
    <property type="term" value="C:plasma membrane"/>
    <property type="evidence" value="ECO:0007669"/>
    <property type="project" value="UniProtKB-SubCell"/>
</dbReference>
<dbReference type="Proteomes" id="UP000586918">
    <property type="component" value="Unassembled WGS sequence"/>
</dbReference>
<sequence length="320" mass="33859">MTTLPPPTGGSPADTAEVAAAARPTTQAPHGGRRSAGPGQLSDIWRRYRRNRLALLGLGIVGLLVFLAIFEPFITPFSPFEQNLLNTTAPPSARHWFGTDVLGRDMFSAIIYGAKLAVIVGLATVAMSLLIGVVFGAIAGFRGGAVDSVIMRTTDVFLAFPLLVGAILVVRTFGAGVTPVIIALALFGWTTSARLMRGQTLALRESEYVEAARSIGATDRRIISRHILPNAIAPVLVYAFTNIGVVVVAMASLSFLGIGVPADIPEWGRLISQSAPFFQVPGKSHLWAFPALAICVTTLGFAFVADGLRDALDPKLRGRG</sequence>
<keyword evidence="2 7" id="KW-0813">Transport</keyword>
<gene>
    <name evidence="10" type="ORF">HF519_08275</name>
</gene>
<dbReference type="CDD" id="cd06261">
    <property type="entry name" value="TM_PBP2"/>
    <property type="match status" value="1"/>
</dbReference>
<dbReference type="Pfam" id="PF12911">
    <property type="entry name" value="OppC_N"/>
    <property type="match status" value="1"/>
</dbReference>
<reference evidence="10 11" key="1">
    <citation type="submission" date="2020-04" db="EMBL/GenBank/DDBJ databases">
        <authorList>
            <person name="Klaysubun C."/>
            <person name="Duangmal K."/>
            <person name="Lipun K."/>
        </authorList>
    </citation>
    <scope>NUCLEOTIDE SEQUENCE [LARGE SCALE GENOMIC DNA]</scope>
    <source>
        <strain evidence="10 11">DSM 45300</strain>
    </source>
</reference>
<feature type="transmembrane region" description="Helical" evidence="7">
    <location>
        <begin position="235"/>
        <end position="260"/>
    </location>
</feature>
<feature type="transmembrane region" description="Helical" evidence="7">
    <location>
        <begin position="116"/>
        <end position="141"/>
    </location>
</feature>
<comment type="similarity">
    <text evidence="7">Belongs to the binding-protein-dependent transport system permease family.</text>
</comment>
<evidence type="ECO:0000313" key="10">
    <source>
        <dbReference type="EMBL" id="NMH91581.1"/>
    </source>
</evidence>
<feature type="domain" description="ABC transmembrane type-1" evidence="9">
    <location>
        <begin position="114"/>
        <end position="305"/>
    </location>
</feature>